<dbReference type="Proteomes" id="UP000202152">
    <property type="component" value="Segment"/>
</dbReference>
<keyword evidence="3" id="KW-1185">Reference proteome</keyword>
<dbReference type="OrthoDB" id="39884at10239"/>
<sequence>MEYKTTFIAILLIGALIVVLNTTGYLNNASNLSTIILFVAIALAFSLFIDFEKPVTTTVPVYKQEVIG</sequence>
<name>A0A0N9PB20_9VIRU</name>
<dbReference type="KEGG" id="vg:26625132"/>
<accession>A0A0N9PB20</accession>
<organism evidence="2 3">
    <name type="scientific">Acidianus bottle-shaped virus 3 strain ABV3</name>
    <dbReference type="NCBI Taxonomy" id="1732174"/>
    <lineage>
        <taxon>Viruses</taxon>
        <taxon>Viruses incertae sedis</taxon>
        <taxon>Ampullaviridae</taxon>
        <taxon>Bottigliavirus</taxon>
        <taxon>Bottigliavirus krisuvikense</taxon>
        <taxon>Bottigliavirus ABV3</taxon>
    </lineage>
</organism>
<keyword evidence="1" id="KW-0472">Membrane</keyword>
<evidence type="ECO:0000313" key="2">
    <source>
        <dbReference type="EMBL" id="ALG96854.1"/>
    </source>
</evidence>
<dbReference type="EMBL" id="KP282674">
    <property type="protein sequence ID" value="ALG96854.1"/>
    <property type="molecule type" value="Genomic_DNA"/>
</dbReference>
<protein>
    <submittedName>
        <fullName evidence="2">Uncharacterized protein</fullName>
    </submittedName>
</protein>
<evidence type="ECO:0000313" key="3">
    <source>
        <dbReference type="Proteomes" id="UP000202152"/>
    </source>
</evidence>
<feature type="transmembrane region" description="Helical" evidence="1">
    <location>
        <begin position="7"/>
        <end position="26"/>
    </location>
</feature>
<keyword evidence="1" id="KW-1133">Transmembrane helix</keyword>
<proteinExistence type="predicted"/>
<dbReference type="GeneID" id="26625132"/>
<dbReference type="RefSeq" id="YP_009197931.1">
    <property type="nucleotide sequence ID" value="NC_028787.1"/>
</dbReference>
<reference evidence="2 3" key="1">
    <citation type="journal article" date="2015" name="Environ. Microbiol.">
        <title>Novel viral genomes identified from six metagenomes reveal wide distribution of archaeal viruses and high viral diversity in terrestrial hot springs.</title>
        <authorList>
            <person name="Gudbergsdottir S.R."/>
            <person name="Menzel P."/>
            <person name="Krogh A."/>
            <person name="Young M."/>
            <person name="Peng X."/>
        </authorList>
    </citation>
    <scope>NUCLEOTIDE SEQUENCE [LARGE SCALE GENOMIC DNA]</scope>
    <source>
        <strain evidence="2 3">ABV3</strain>
    </source>
</reference>
<keyword evidence="1" id="KW-0812">Transmembrane</keyword>
<evidence type="ECO:0000256" key="1">
    <source>
        <dbReference type="SAM" id="Phobius"/>
    </source>
</evidence>
<feature type="transmembrane region" description="Helical" evidence="1">
    <location>
        <begin position="32"/>
        <end position="49"/>
    </location>
</feature>